<feature type="transmembrane region" description="Helical" evidence="8">
    <location>
        <begin position="853"/>
        <end position="871"/>
    </location>
</feature>
<dbReference type="Pfam" id="PF00400">
    <property type="entry name" value="WD40"/>
    <property type="match status" value="3"/>
</dbReference>
<keyword evidence="2 7" id="KW-0853">WD repeat</keyword>
<organism evidence="10 11">
    <name type="scientific">Stentor coeruleus</name>
    <dbReference type="NCBI Taxonomy" id="5963"/>
    <lineage>
        <taxon>Eukaryota</taxon>
        <taxon>Sar</taxon>
        <taxon>Alveolata</taxon>
        <taxon>Ciliophora</taxon>
        <taxon>Postciliodesmatophora</taxon>
        <taxon>Heterotrichea</taxon>
        <taxon>Heterotrichida</taxon>
        <taxon>Stentoridae</taxon>
        <taxon>Stentor</taxon>
    </lineage>
</organism>
<dbReference type="InterPro" id="IPR005821">
    <property type="entry name" value="Ion_trans_dom"/>
</dbReference>
<evidence type="ECO:0000256" key="8">
    <source>
        <dbReference type="SAM" id="Phobius"/>
    </source>
</evidence>
<evidence type="ECO:0000256" key="1">
    <source>
        <dbReference type="ARBA" id="ARBA00004141"/>
    </source>
</evidence>
<dbReference type="PROSITE" id="PS50082">
    <property type="entry name" value="WD_REPEATS_2"/>
    <property type="match status" value="2"/>
</dbReference>
<keyword evidence="3 8" id="KW-0812">Transmembrane</keyword>
<evidence type="ECO:0000256" key="7">
    <source>
        <dbReference type="PROSITE-ProRule" id="PRU00221"/>
    </source>
</evidence>
<comment type="caution">
    <text evidence="10">The sequence shown here is derived from an EMBL/GenBank/DDBJ whole genome shotgun (WGS) entry which is preliminary data.</text>
</comment>
<evidence type="ECO:0000256" key="3">
    <source>
        <dbReference type="ARBA" id="ARBA00022692"/>
    </source>
</evidence>
<dbReference type="OrthoDB" id="756370at2759"/>
<feature type="repeat" description="WD" evidence="7">
    <location>
        <begin position="187"/>
        <end position="228"/>
    </location>
</feature>
<dbReference type="InterPro" id="IPR001680">
    <property type="entry name" value="WD40_rpt"/>
</dbReference>
<name>A0A1R2CWZ8_9CILI</name>
<evidence type="ECO:0000313" key="11">
    <source>
        <dbReference type="Proteomes" id="UP000187209"/>
    </source>
</evidence>
<dbReference type="Pfam" id="PF00520">
    <property type="entry name" value="Ion_trans"/>
    <property type="match status" value="1"/>
</dbReference>
<dbReference type="SMART" id="SM00320">
    <property type="entry name" value="WD40"/>
    <property type="match status" value="9"/>
</dbReference>
<dbReference type="EMBL" id="MPUH01000041">
    <property type="protein sequence ID" value="OMJ93491.1"/>
    <property type="molecule type" value="Genomic_DNA"/>
</dbReference>
<evidence type="ECO:0000256" key="5">
    <source>
        <dbReference type="ARBA" id="ARBA00022989"/>
    </source>
</evidence>
<gene>
    <name evidence="10" type="ORF">SteCoe_3463</name>
</gene>
<comment type="subcellular location">
    <subcellularLocation>
        <location evidence="1">Membrane</location>
        <topology evidence="1">Multi-pass membrane protein</topology>
    </subcellularLocation>
</comment>
<feature type="transmembrane region" description="Helical" evidence="8">
    <location>
        <begin position="944"/>
        <end position="963"/>
    </location>
</feature>
<sequence length="1130" mass="130894">MINFSDFRSLVNELDSRAAKEIMTFSFANNIVVPSDEQTIIFSTEKGISMCSKAKTEVTNSRKLIENQVTAFVYSEHRSVFYLADHKGILHFICSHEFKEQNTLQLHQSKVQRMALSFDELVLYSCSKNSEVKMLDLETFTIKLLYTHDNQQIWTMDLSPDGELIATSGAKVLKFYLIMEEKIISSLDIGEDIIICLKFSPDSKKLVTGDDKGKVKLWNVGNFEAVEYVGHSSQVCKVAFGEKCFATGGNDQLIKIWTENPNLDPIVIKAKSNIIDIVIDKDTLYFSIMNQISYLKMPTFNPEYCLKKHSGQIYQLLFSSKKKLVFSISNEDKAIFMWNIEELTFFGTLFNDSIAKCMCLSTDQKFIYVSLHNKCVKRWQIEGNFLSEDFFKSEYSVSSIVCTKDNNYLVSIDTMCKCIVRNTLDASILWSFSNHKISGLLVDVTNYSNVLISVGSDHTVFIYDLRIGEKIGKMEWPKEEARKVRISFDDRLVALATVSSEVYVWNIHRQNCIFKITADNYKCSDVNFTQDNKYLLILTYDHEGSKLIFYTLNGFYLITTMAISNICNSFQLINDENFIVFGNGSDLYFKENPLKLKTFSISSHHSIYPLDFCKYISDLSKGFNIPHQAEMDEYTLFPSQINSLHFYAYYNLSSHLQQALETSNSTYISCNSQDIMSISIQKGLFDNIKIILAHVLKNLKIDPYSACFLENSFANLTKESCVELEALYNEIFFKSSDKTLPKFLETEDFIEKSECFEINPDFMVFDKKIESHPVVFYQSGIRIHCEIGSERSIEYLESLLSTGNQEIFRSKLVENILKDKWKQVRWFAYSYAGLYLCYLVFLCLFVLVNTEFYRIVLIVLNVFLVFYELYQLLMTFRTYFTELWNWLDVIRLVLFIVYFSLTTPHETLLFFLNLISWARGVTYFRIFTGTRYMVNLLTQVGKDIFAFLVILFYFTIAFTFMMLSLTGNQDGYSGIFKIQNIYLLNLGDFNARNIEDSWEWACFIVASMINFLVMVNLLISIIADTHDKVQAFRDIADRREMAEMVLEIENLMVWRRSWNVATYLHLVSSENTENLEDAWQGKVRELQVKISGMEGFIKGQFNALDLKMTDLKSDLSYIKSTIDEIKSSKN</sequence>
<evidence type="ECO:0000256" key="6">
    <source>
        <dbReference type="ARBA" id="ARBA00023136"/>
    </source>
</evidence>
<evidence type="ECO:0000313" key="10">
    <source>
        <dbReference type="EMBL" id="OMJ93491.1"/>
    </source>
</evidence>
<dbReference type="GO" id="GO:0005216">
    <property type="term" value="F:monoatomic ion channel activity"/>
    <property type="evidence" value="ECO:0007669"/>
    <property type="project" value="InterPro"/>
</dbReference>
<keyword evidence="4" id="KW-0677">Repeat</keyword>
<protein>
    <recommendedName>
        <fullName evidence="9">Ion transport domain-containing protein</fullName>
    </recommendedName>
</protein>
<dbReference type="Proteomes" id="UP000187209">
    <property type="component" value="Unassembled WGS sequence"/>
</dbReference>
<dbReference type="GO" id="GO:0016020">
    <property type="term" value="C:membrane"/>
    <property type="evidence" value="ECO:0007669"/>
    <property type="project" value="UniProtKB-SubCell"/>
</dbReference>
<evidence type="ECO:0000256" key="2">
    <source>
        <dbReference type="ARBA" id="ARBA00022574"/>
    </source>
</evidence>
<dbReference type="SUPFAM" id="SSF81324">
    <property type="entry name" value="Voltage-gated potassium channels"/>
    <property type="match status" value="1"/>
</dbReference>
<feature type="domain" description="Ion transport" evidence="9">
    <location>
        <begin position="825"/>
        <end position="1030"/>
    </location>
</feature>
<dbReference type="InterPro" id="IPR036322">
    <property type="entry name" value="WD40_repeat_dom_sf"/>
</dbReference>
<keyword evidence="5 8" id="KW-1133">Transmembrane helix</keyword>
<evidence type="ECO:0000256" key="4">
    <source>
        <dbReference type="ARBA" id="ARBA00022737"/>
    </source>
</evidence>
<dbReference type="PANTHER" id="PTHR19848:SF8">
    <property type="entry name" value="F-BOX AND WD REPEAT DOMAIN CONTAINING 7"/>
    <property type="match status" value="1"/>
</dbReference>
<dbReference type="InterPro" id="IPR015943">
    <property type="entry name" value="WD40/YVTN_repeat-like_dom_sf"/>
</dbReference>
<evidence type="ECO:0000259" key="9">
    <source>
        <dbReference type="Pfam" id="PF00520"/>
    </source>
</evidence>
<proteinExistence type="predicted"/>
<reference evidence="10 11" key="1">
    <citation type="submission" date="2016-11" db="EMBL/GenBank/DDBJ databases">
        <title>The macronuclear genome of Stentor coeruleus: a giant cell with tiny introns.</title>
        <authorList>
            <person name="Slabodnick M."/>
            <person name="Ruby J.G."/>
            <person name="Reiff S.B."/>
            <person name="Swart E.C."/>
            <person name="Gosai S."/>
            <person name="Prabakaran S."/>
            <person name="Witkowska E."/>
            <person name="Larue G.E."/>
            <person name="Fisher S."/>
            <person name="Freeman R.M."/>
            <person name="Gunawardena J."/>
            <person name="Chu W."/>
            <person name="Stover N.A."/>
            <person name="Gregory B.D."/>
            <person name="Nowacki M."/>
            <person name="Derisi J."/>
            <person name="Roy S.W."/>
            <person name="Marshall W.F."/>
            <person name="Sood P."/>
        </authorList>
    </citation>
    <scope>NUCLEOTIDE SEQUENCE [LARGE SCALE GENOMIC DNA]</scope>
    <source>
        <strain evidence="10">WM001</strain>
    </source>
</reference>
<feature type="repeat" description="WD" evidence="7">
    <location>
        <begin position="228"/>
        <end position="257"/>
    </location>
</feature>
<dbReference type="PROSITE" id="PS50294">
    <property type="entry name" value="WD_REPEATS_REGION"/>
    <property type="match status" value="1"/>
</dbReference>
<dbReference type="AlphaFoldDB" id="A0A1R2CWZ8"/>
<dbReference type="Gene3D" id="2.130.10.10">
    <property type="entry name" value="YVTN repeat-like/Quinoprotein amine dehydrogenase"/>
    <property type="match status" value="3"/>
</dbReference>
<keyword evidence="11" id="KW-1185">Reference proteome</keyword>
<dbReference type="PANTHER" id="PTHR19848">
    <property type="entry name" value="WD40 REPEAT PROTEIN"/>
    <property type="match status" value="1"/>
</dbReference>
<keyword evidence="6 8" id="KW-0472">Membrane</keyword>
<feature type="transmembrane region" description="Helical" evidence="8">
    <location>
        <begin position="998"/>
        <end position="1023"/>
    </location>
</feature>
<feature type="transmembrane region" description="Helical" evidence="8">
    <location>
        <begin position="826"/>
        <end position="847"/>
    </location>
</feature>
<dbReference type="SUPFAM" id="SSF50978">
    <property type="entry name" value="WD40 repeat-like"/>
    <property type="match status" value="2"/>
</dbReference>
<accession>A0A1R2CWZ8</accession>